<dbReference type="SMART" id="SM00382">
    <property type="entry name" value="AAA"/>
    <property type="match status" value="1"/>
</dbReference>
<dbReference type="InterPro" id="IPR017871">
    <property type="entry name" value="ABC_transporter-like_CS"/>
</dbReference>
<dbReference type="InterPro" id="IPR027417">
    <property type="entry name" value="P-loop_NTPase"/>
</dbReference>
<evidence type="ECO:0000256" key="5">
    <source>
        <dbReference type="ARBA" id="ARBA00037066"/>
    </source>
</evidence>
<organism evidence="7 8">
    <name type="scientific">Termitidicoccus mucosus</name>
    <dbReference type="NCBI Taxonomy" id="1184151"/>
    <lineage>
        <taxon>Bacteria</taxon>
        <taxon>Pseudomonadati</taxon>
        <taxon>Verrucomicrobiota</taxon>
        <taxon>Opitutia</taxon>
        <taxon>Opitutales</taxon>
        <taxon>Opitutaceae</taxon>
        <taxon>Termitidicoccus</taxon>
    </lineage>
</organism>
<dbReference type="GO" id="GO:0005524">
    <property type="term" value="F:ATP binding"/>
    <property type="evidence" value="ECO:0007669"/>
    <property type="project" value="UniProtKB-KW"/>
</dbReference>
<dbReference type="InterPro" id="IPR003593">
    <property type="entry name" value="AAA+_ATPase"/>
</dbReference>
<keyword evidence="1" id="KW-0813">Transport</keyword>
<dbReference type="PANTHER" id="PTHR42794:SF1">
    <property type="entry name" value="HEMIN IMPORT ATP-BINDING PROTEIN HMUV"/>
    <property type="match status" value="1"/>
</dbReference>
<proteinExistence type="predicted"/>
<accession>A0A178IFY6</accession>
<evidence type="ECO:0000313" key="7">
    <source>
        <dbReference type="EMBL" id="OAM88920.1"/>
    </source>
</evidence>
<name>A0A178IFY6_9BACT</name>
<dbReference type="AlphaFoldDB" id="A0A178IFY6"/>
<evidence type="ECO:0000256" key="3">
    <source>
        <dbReference type="ARBA" id="ARBA00022840"/>
    </source>
</evidence>
<dbReference type="FunFam" id="3.40.50.300:FF:000134">
    <property type="entry name" value="Iron-enterobactin ABC transporter ATP-binding protein"/>
    <property type="match status" value="1"/>
</dbReference>
<dbReference type="Gene3D" id="3.40.50.300">
    <property type="entry name" value="P-loop containing nucleotide triphosphate hydrolases"/>
    <property type="match status" value="1"/>
</dbReference>
<comment type="function">
    <text evidence="5">Part of the ABC transporter complex HmuTUV involved in hemin import. Responsible for energy coupling to the transport system.</text>
</comment>
<dbReference type="CDD" id="cd03214">
    <property type="entry name" value="ABC_Iron-Siderophores_B12_Hemin"/>
    <property type="match status" value="1"/>
</dbReference>
<keyword evidence="2" id="KW-0547">Nucleotide-binding</keyword>
<dbReference type="SUPFAM" id="SSF52540">
    <property type="entry name" value="P-loop containing nucleoside triphosphate hydrolases"/>
    <property type="match status" value="1"/>
</dbReference>
<comment type="caution">
    <text evidence="7">The sequence shown here is derived from an EMBL/GenBank/DDBJ whole genome shotgun (WGS) entry which is preliminary data.</text>
</comment>
<feature type="domain" description="ABC transporter" evidence="6">
    <location>
        <begin position="2"/>
        <end position="239"/>
    </location>
</feature>
<dbReference type="Proteomes" id="UP000078486">
    <property type="component" value="Unassembled WGS sequence"/>
</dbReference>
<keyword evidence="4" id="KW-1278">Translocase</keyword>
<dbReference type="Pfam" id="PF00005">
    <property type="entry name" value="ABC_tran"/>
    <property type="match status" value="1"/>
</dbReference>
<gene>
    <name evidence="7" type="ORF">AW736_15505</name>
</gene>
<reference evidence="7 8" key="1">
    <citation type="submission" date="2016-01" db="EMBL/GenBank/DDBJ databases">
        <title>High potential of lignocellulose degradation of a new Verrucomicrobia species.</title>
        <authorList>
            <person name="Wang Y."/>
            <person name="Shi Y."/>
            <person name="Qiu Z."/>
            <person name="Liu S."/>
            <person name="Yang H."/>
        </authorList>
    </citation>
    <scope>NUCLEOTIDE SEQUENCE [LARGE SCALE GENOMIC DNA]</scope>
    <source>
        <strain evidence="7 8">TSB47</strain>
    </source>
</reference>
<evidence type="ECO:0000256" key="4">
    <source>
        <dbReference type="ARBA" id="ARBA00022967"/>
    </source>
</evidence>
<dbReference type="PROSITE" id="PS00211">
    <property type="entry name" value="ABC_TRANSPORTER_1"/>
    <property type="match status" value="1"/>
</dbReference>
<evidence type="ECO:0000256" key="1">
    <source>
        <dbReference type="ARBA" id="ARBA00022448"/>
    </source>
</evidence>
<evidence type="ECO:0000313" key="8">
    <source>
        <dbReference type="Proteomes" id="UP000078486"/>
    </source>
</evidence>
<dbReference type="STRING" id="1184151.AW736_15505"/>
<dbReference type="EMBL" id="LRRQ01000118">
    <property type="protein sequence ID" value="OAM88920.1"/>
    <property type="molecule type" value="Genomic_DNA"/>
</dbReference>
<dbReference type="PANTHER" id="PTHR42794">
    <property type="entry name" value="HEMIN IMPORT ATP-BINDING PROTEIN HMUV"/>
    <property type="match status" value="1"/>
</dbReference>
<keyword evidence="8" id="KW-1185">Reference proteome</keyword>
<dbReference type="GO" id="GO:0016887">
    <property type="term" value="F:ATP hydrolysis activity"/>
    <property type="evidence" value="ECO:0007669"/>
    <property type="project" value="InterPro"/>
</dbReference>
<protein>
    <recommendedName>
        <fullName evidence="6">ABC transporter domain-containing protein</fullName>
    </recommendedName>
</protein>
<dbReference type="PROSITE" id="PS50893">
    <property type="entry name" value="ABC_TRANSPORTER_2"/>
    <property type="match status" value="1"/>
</dbReference>
<evidence type="ECO:0000259" key="6">
    <source>
        <dbReference type="PROSITE" id="PS50893"/>
    </source>
</evidence>
<dbReference type="InterPro" id="IPR003439">
    <property type="entry name" value="ABC_transporter-like_ATP-bd"/>
</dbReference>
<sequence length="259" mass="27425">MLRAVNLHCGYGCVEVLGGVNLEAREGEVLALIGPNGTGKTTLLHTLGRLLPAQRGEVRLGGRALRGMRSREVARMLALAPQRAPHSAWPLAVAEAVALGRAPHRGWLLPLTAADQAAVDAAMARMRVAALAGRTLSTLSGGELRRVILARALAQAPRVLLLDEPATYLDLQHQAELLALVRSLARDDGLAVVLTMHDLSLAALCADRVALLAPGGLRVTGTPAEVLREEILRPVYGERLEVFAHPASGSPVVLPLAER</sequence>
<evidence type="ECO:0000256" key="2">
    <source>
        <dbReference type="ARBA" id="ARBA00022741"/>
    </source>
</evidence>
<keyword evidence="3" id="KW-0067">ATP-binding</keyword>